<dbReference type="EMBL" id="GL441336">
    <property type="protein sequence ID" value="EFN64902.1"/>
    <property type="molecule type" value="Genomic_DNA"/>
</dbReference>
<evidence type="ECO:0000259" key="9">
    <source>
        <dbReference type="PROSITE" id="PS51233"/>
    </source>
</evidence>
<sequence length="1820" mass="209726">MWSHLSLFLIVGVAVSYCDQHRFADENHDYGWSKNKEYKYTVRSTTMTNLDDPHHEATGITMKGILTIQAMTPNTLYGTLRELQYAHKEEIRPTIQPREDSQEEDETYHNVPISGKSFQINNKNGMIQEMTVEREVPFWEVNILKSFMSQLQVDLSGQNIIPSKYNQMPEDAQQPFSSYKVMEDSVAGNCEVFYDILPLDEDVVTNSPELMPRPSFDGGFDGRNFIEIRKTKDYKNCKQRHNYIYNQTNERLSWPYTKTPSDTSVSQISTTRMIISGNLRKFTTQSSVTHSTIFIKSDRKDRIIGNVRSMINLTLVEVNDKPVGQKAEAMVPTGNLMYMNTNPFAESHTQPHLIAREFHQIQSSDRSRLKETLRSDFFNSNSNSDSSSSEENISPYRNPLHTEFIPPRLIEVPYNSFMPLFIGLSGKNSSEGFIAPEVLAANLIMRVTKALEDPTVFKSDEMIETFMLLQDLLRTMNNDQLTEVERHALKSSDDSTRDTVQKIIYKTIAQIGTGPSLIMFTNWIKNQAFTDVDAAVLVARIPKTVRALTSEYLKHFHEMISTPETMDKDVFNVSAPIAFAELIRSAQERKRYSPNSLGYVTDEDLETYISYFAKQLKEAIEKNDRQRVHTYIVALSYTGHPKILSVFEPYLEGKQAITKCQRTMMVTGLSSLARIYPALARSVLSKIYMNTREDDEIRVAAFYSLIRTDPPLVTYMRMAQFTNFDRSPQVNSAVSTTIKSLASLKQARAQNIAIKARIARELLKRNYVHSLNSIAYYADTDNEDSILRSFHVETMGRAKTDVNYMRVGINMVNDYLKLFNFRFGYGVSDIRQIMNVFNEYYNQLLPKPDLRERSLIEELVNALNIKPLPVEPFEGYIFSDSKYETQFYPFDKNSFERDISRTITNISRALNEDFSVNTMYNHDEVLGFPTETGLPFVHTIQTPIVQKFIPKNPKISIDKDIDLKTSIQMLFTSRVQNRWGFTVPFELQQYTAGVDRDFYTYLPAKVEVKKQFDRDQIQLQIGVDPALLQKNQQDYSLMHFSTVPFVIRHDVLDLEPLSRNNKIHDKIQETSKRNKFQLGIFEILIQGHRKMIETPNLNNIVKLFSAGQEDNRYKKIDVSVSTAVKPVQLTIAHAKNNIDTPTLQIEIEKDLEKFAVNDKQPNSEARRKQFLAEVSKGLQSSHNHVWDIDVGYPTNTSQKRSHQVFTIGVGHSNADKRYHTIFYWNIQPGTSENVDYEICGNGRMALSRETPLDLQRMLDSEQRDTFEYVLQYGKNYIDGRKVNIVGNTSQSSDLKNMLRNNKIIKECLRDLKYNKESQACQKGSHLAQIKDRVNFSVATNSDSDSIVIEILFNVFSHIYSKIAKIIKPRENRKNSIDVEVKMSQDRDQADVFVSSFDKDISLTLSSYSNIPSLTLMPSTLTWESWLSEVSRWASKLSWPLPLEAAQHLATGLLSSRWLERIQSLWNPSWKLLSLEKQIDYMSKYAEKPSICNVGKRQITTFDSKTYPMYGEKYWQVLVIPIPPNEETIPEEERMSILSREKNGQKELRFILNYKQIDIRRTNDGIQISIDGQPAKQYNTHDRPNNTSYQIRDNDNVDLEIYELPDKSIEIKSCTRGVDAIYNGETIAIRVADQYANEIRGLCGNYDSRPDNDFLSPQNCVAQKPEHFHAMYTLMEGSHERWIAINKDKQYPCVPETNYPNNVVSDIEAGRPPLDWSPYSRKASRKEIKDPQTETPFIYRTQIEERDDNICFSTRPIPVCQGSLPDPNKRKMKIIEFFCLPRNEASEQLKLRVKNGANPDFSQKPVSFKKPYEVPLTCRAA</sequence>
<dbReference type="InterPro" id="IPR011030">
    <property type="entry name" value="Lipovitellin_superhlx_dom"/>
</dbReference>
<dbReference type="Pfam" id="PF09172">
    <property type="entry name" value="Vit_open_b-sht"/>
    <property type="match status" value="1"/>
</dbReference>
<evidence type="ECO:0000256" key="2">
    <source>
        <dbReference type="ARBA" id="ARBA00022761"/>
    </source>
</evidence>
<dbReference type="InterPro" id="IPR015819">
    <property type="entry name" value="Lipid_transp_b-sht_shell"/>
</dbReference>
<proteinExistence type="predicted"/>
<feature type="signal peptide" evidence="7">
    <location>
        <begin position="1"/>
        <end position="18"/>
    </location>
</feature>
<dbReference type="SUPFAM" id="SSF48431">
    <property type="entry name" value="Lipovitellin-phosvitin complex, superhelical domain"/>
    <property type="match status" value="1"/>
</dbReference>
<evidence type="ECO:0000256" key="3">
    <source>
        <dbReference type="ARBA" id="ARBA00023157"/>
    </source>
</evidence>
<dbReference type="Pfam" id="PF00094">
    <property type="entry name" value="VWD"/>
    <property type="match status" value="1"/>
</dbReference>
<dbReference type="KEGG" id="cfo:105254427"/>
<dbReference type="PROSITE" id="PS51211">
    <property type="entry name" value="VITELLOGENIN"/>
    <property type="match status" value="1"/>
</dbReference>
<keyword evidence="2" id="KW-0758">Storage protein</keyword>
<organism evidence="11">
    <name type="scientific">Camponotus floridanus</name>
    <name type="common">Florida carpenter ant</name>
    <dbReference type="NCBI Taxonomy" id="104421"/>
    <lineage>
        <taxon>Eukaryota</taxon>
        <taxon>Metazoa</taxon>
        <taxon>Ecdysozoa</taxon>
        <taxon>Arthropoda</taxon>
        <taxon>Hexapoda</taxon>
        <taxon>Insecta</taxon>
        <taxon>Pterygota</taxon>
        <taxon>Neoptera</taxon>
        <taxon>Endopterygota</taxon>
        <taxon>Hymenoptera</taxon>
        <taxon>Apocrita</taxon>
        <taxon>Aculeata</taxon>
        <taxon>Formicoidea</taxon>
        <taxon>Formicidae</taxon>
        <taxon>Formicinae</taxon>
        <taxon>Camponotus</taxon>
    </lineage>
</organism>
<dbReference type="InterPro" id="IPR015816">
    <property type="entry name" value="Vitellinogen_b-sht_N"/>
</dbReference>
<dbReference type="PANTHER" id="PTHR23345:SF15">
    <property type="entry name" value="VITELLOGENIN 1-RELATED"/>
    <property type="match status" value="1"/>
</dbReference>
<evidence type="ECO:0000256" key="5">
    <source>
        <dbReference type="PROSITE-ProRule" id="PRU00557"/>
    </source>
</evidence>
<dbReference type="PROSITE" id="PS51233">
    <property type="entry name" value="VWFD"/>
    <property type="match status" value="1"/>
</dbReference>
<protein>
    <submittedName>
        <fullName evidence="10">Vitellogenin</fullName>
    </submittedName>
</protein>
<feature type="chain" id="PRO_5003157314" evidence="7">
    <location>
        <begin position="19"/>
        <end position="1820"/>
    </location>
</feature>
<dbReference type="Gene3D" id="1.25.10.20">
    <property type="entry name" value="Vitellinogen, superhelical"/>
    <property type="match status" value="1"/>
</dbReference>
<name>E2ANT2_CAMFO</name>
<dbReference type="SUPFAM" id="SSF56968">
    <property type="entry name" value="Lipovitellin-phosvitin complex, beta-sheet shell regions"/>
    <property type="match status" value="2"/>
</dbReference>
<keyword evidence="3" id="KW-1015">Disulfide bond</keyword>
<dbReference type="InterPro" id="IPR050733">
    <property type="entry name" value="Vitellogenin/Apolipophorin"/>
</dbReference>
<dbReference type="InterPro" id="IPR015255">
    <property type="entry name" value="Vitellinogen_open_b-sht"/>
</dbReference>
<dbReference type="GO" id="GO:0005319">
    <property type="term" value="F:lipid transporter activity"/>
    <property type="evidence" value="ECO:0007669"/>
    <property type="project" value="InterPro"/>
</dbReference>
<accession>E2ANT2</accession>
<dbReference type="InterPro" id="IPR001747">
    <property type="entry name" value="Vitellogenin_N"/>
</dbReference>
<dbReference type="Gene3D" id="2.30.230.10">
    <property type="entry name" value="Lipovitellin, beta-sheet shell regions, chain A"/>
    <property type="match status" value="1"/>
</dbReference>
<keyword evidence="11" id="KW-1185">Reference proteome</keyword>
<feature type="domain" description="VWFD" evidence="9">
    <location>
        <begin position="1488"/>
        <end position="1679"/>
    </location>
</feature>
<dbReference type="SMART" id="SM00638">
    <property type="entry name" value="LPD_N"/>
    <property type="match status" value="1"/>
</dbReference>
<keyword evidence="4" id="KW-0325">Glycoprotein</keyword>
<reference evidence="10 11" key="1">
    <citation type="journal article" date="2010" name="Science">
        <title>Genomic comparison of the ants Camponotus floridanus and Harpegnathos saltator.</title>
        <authorList>
            <person name="Bonasio R."/>
            <person name="Zhang G."/>
            <person name="Ye C."/>
            <person name="Mutti N.S."/>
            <person name="Fang X."/>
            <person name="Qin N."/>
            <person name="Donahue G."/>
            <person name="Yang P."/>
            <person name="Li Q."/>
            <person name="Li C."/>
            <person name="Zhang P."/>
            <person name="Huang Z."/>
            <person name="Berger S.L."/>
            <person name="Reinberg D."/>
            <person name="Wang J."/>
            <person name="Liebig J."/>
        </authorList>
    </citation>
    <scope>NUCLEOTIDE SEQUENCE [LARGE SCALE GENOMIC DNA]</scope>
    <source>
        <strain evidence="11">C129</strain>
    </source>
</reference>
<evidence type="ECO:0000313" key="10">
    <source>
        <dbReference type="EMBL" id="EFN64902.1"/>
    </source>
</evidence>
<evidence type="ECO:0000256" key="7">
    <source>
        <dbReference type="SAM" id="SignalP"/>
    </source>
</evidence>
<evidence type="ECO:0000256" key="6">
    <source>
        <dbReference type="SAM" id="MobiDB-lite"/>
    </source>
</evidence>
<evidence type="ECO:0000259" key="8">
    <source>
        <dbReference type="PROSITE" id="PS51211"/>
    </source>
</evidence>
<feature type="region of interest" description="Disordered" evidence="6">
    <location>
        <begin position="377"/>
        <end position="398"/>
    </location>
</feature>
<dbReference type="STRING" id="104421.E2ANT2"/>
<gene>
    <name evidence="10" type="ORF">EAG_14638</name>
</gene>
<dbReference type="InterPro" id="IPR001846">
    <property type="entry name" value="VWF_type-D"/>
</dbReference>
<feature type="domain" description="Vitellogenin" evidence="8">
    <location>
        <begin position="32"/>
        <end position="809"/>
    </location>
</feature>
<dbReference type="SMART" id="SM00216">
    <property type="entry name" value="VWD"/>
    <property type="match status" value="1"/>
</dbReference>
<comment type="caution">
    <text evidence="5">Lacks conserved residue(s) required for the propagation of feature annotation.</text>
</comment>
<keyword evidence="1 7" id="KW-0732">Signal</keyword>
<dbReference type="SMART" id="SM01169">
    <property type="entry name" value="DUF1943"/>
    <property type="match status" value="1"/>
</dbReference>
<feature type="compositionally biased region" description="Low complexity" evidence="6">
    <location>
        <begin position="377"/>
        <end position="392"/>
    </location>
</feature>
<evidence type="ECO:0000256" key="1">
    <source>
        <dbReference type="ARBA" id="ARBA00022729"/>
    </source>
</evidence>
<dbReference type="GO" id="GO:0045735">
    <property type="term" value="F:nutrient reservoir activity"/>
    <property type="evidence" value="ECO:0007669"/>
    <property type="project" value="UniProtKB-KW"/>
</dbReference>
<evidence type="ECO:0000256" key="4">
    <source>
        <dbReference type="ARBA" id="ARBA00023180"/>
    </source>
</evidence>
<evidence type="ECO:0000313" key="11">
    <source>
        <dbReference type="Proteomes" id="UP000000311"/>
    </source>
</evidence>
<dbReference type="Pfam" id="PF01347">
    <property type="entry name" value="Vitellogenin_N"/>
    <property type="match status" value="1"/>
</dbReference>
<dbReference type="Proteomes" id="UP000000311">
    <property type="component" value="Unassembled WGS sequence"/>
</dbReference>
<dbReference type="OMA" id="YGHCHHR"/>
<dbReference type="OrthoDB" id="160294at2759"/>
<dbReference type="InParanoid" id="E2ANT2"/>
<dbReference type="PANTHER" id="PTHR23345">
    <property type="entry name" value="VITELLOGENIN-RELATED"/>
    <property type="match status" value="1"/>
</dbReference>